<dbReference type="Proteomes" id="UP000483820">
    <property type="component" value="Chromosome III"/>
</dbReference>
<comment type="caution">
    <text evidence="2">The sequence shown here is derived from an EMBL/GenBank/DDBJ whole genome shotgun (WGS) entry which is preliminary data.</text>
</comment>
<evidence type="ECO:0000313" key="2">
    <source>
        <dbReference type="EMBL" id="KAF1760191.1"/>
    </source>
</evidence>
<sequence>MGDEWIDNLMVDHPRAMRLGQVQVEEERRFGDPIEWEIRHDAHREEIDNREGAKHRPVDQPDSVVVGSHGSDGLETKGNWVSIVSSLERD</sequence>
<dbReference type="GeneID" id="78774647"/>
<accession>A0A6A5GZQ9</accession>
<proteinExistence type="predicted"/>
<gene>
    <name evidence="2" type="ORF">GCK72_008437</name>
</gene>
<dbReference type="CTD" id="78774647"/>
<dbReference type="AlphaFoldDB" id="A0A6A5GZQ9"/>
<name>A0A6A5GZQ9_CAERE</name>
<evidence type="ECO:0000256" key="1">
    <source>
        <dbReference type="SAM" id="MobiDB-lite"/>
    </source>
</evidence>
<dbReference type="KEGG" id="crq:GCK72_008437"/>
<feature type="compositionally biased region" description="Basic and acidic residues" evidence="1">
    <location>
        <begin position="43"/>
        <end position="59"/>
    </location>
</feature>
<protein>
    <submittedName>
        <fullName evidence="2">Uncharacterized protein</fullName>
    </submittedName>
</protein>
<reference evidence="2 3" key="1">
    <citation type="submission" date="2019-12" db="EMBL/GenBank/DDBJ databases">
        <title>Chromosome-level assembly of the Caenorhabditis remanei genome.</title>
        <authorList>
            <person name="Teterina A.A."/>
            <person name="Willis J.H."/>
            <person name="Phillips P.C."/>
        </authorList>
    </citation>
    <scope>NUCLEOTIDE SEQUENCE [LARGE SCALE GENOMIC DNA]</scope>
    <source>
        <strain evidence="2 3">PX506</strain>
        <tissue evidence="2">Whole organism</tissue>
    </source>
</reference>
<evidence type="ECO:0000313" key="3">
    <source>
        <dbReference type="Proteomes" id="UP000483820"/>
    </source>
</evidence>
<dbReference type="RefSeq" id="XP_053586402.1">
    <property type="nucleotide sequence ID" value="XM_053726825.1"/>
</dbReference>
<feature type="region of interest" description="Disordered" evidence="1">
    <location>
        <begin position="43"/>
        <end position="78"/>
    </location>
</feature>
<dbReference type="EMBL" id="WUAV01000003">
    <property type="protein sequence ID" value="KAF1760191.1"/>
    <property type="molecule type" value="Genomic_DNA"/>
</dbReference>
<organism evidence="2 3">
    <name type="scientific">Caenorhabditis remanei</name>
    <name type="common">Caenorhabditis vulgaris</name>
    <dbReference type="NCBI Taxonomy" id="31234"/>
    <lineage>
        <taxon>Eukaryota</taxon>
        <taxon>Metazoa</taxon>
        <taxon>Ecdysozoa</taxon>
        <taxon>Nematoda</taxon>
        <taxon>Chromadorea</taxon>
        <taxon>Rhabditida</taxon>
        <taxon>Rhabditina</taxon>
        <taxon>Rhabditomorpha</taxon>
        <taxon>Rhabditoidea</taxon>
        <taxon>Rhabditidae</taxon>
        <taxon>Peloderinae</taxon>
        <taxon>Caenorhabditis</taxon>
    </lineage>
</organism>